<dbReference type="PROSITE" id="PS50110">
    <property type="entry name" value="RESPONSE_REGULATORY"/>
    <property type="match status" value="1"/>
</dbReference>
<dbReference type="InterPro" id="IPR011006">
    <property type="entry name" value="CheY-like_superfamily"/>
</dbReference>
<dbReference type="SUPFAM" id="SSF52172">
    <property type="entry name" value="CheY-like"/>
    <property type="match status" value="1"/>
</dbReference>
<proteinExistence type="predicted"/>
<accession>A0ABR9AJZ2</accession>
<organism evidence="3 4">
    <name type="scientific">Echinicola arenosa</name>
    <dbReference type="NCBI Taxonomy" id="2774144"/>
    <lineage>
        <taxon>Bacteria</taxon>
        <taxon>Pseudomonadati</taxon>
        <taxon>Bacteroidota</taxon>
        <taxon>Cytophagia</taxon>
        <taxon>Cytophagales</taxon>
        <taxon>Cyclobacteriaceae</taxon>
        <taxon>Echinicola</taxon>
    </lineage>
</organism>
<name>A0ABR9AJZ2_9BACT</name>
<comment type="caution">
    <text evidence="3">The sequence shown here is derived from an EMBL/GenBank/DDBJ whole genome shotgun (WGS) entry which is preliminary data.</text>
</comment>
<feature type="domain" description="Response regulatory" evidence="2">
    <location>
        <begin position="7"/>
        <end position="134"/>
    </location>
</feature>
<dbReference type="EMBL" id="JACYTQ010000002">
    <property type="protein sequence ID" value="MBD8488859.1"/>
    <property type="molecule type" value="Genomic_DNA"/>
</dbReference>
<gene>
    <name evidence="3" type="ORF">IFO69_08895</name>
</gene>
<protein>
    <submittedName>
        <fullName evidence="3">Response regulator</fullName>
    </submittedName>
</protein>
<dbReference type="Proteomes" id="UP000647133">
    <property type="component" value="Unassembled WGS sequence"/>
</dbReference>
<keyword evidence="4" id="KW-1185">Reference proteome</keyword>
<evidence type="ECO:0000259" key="2">
    <source>
        <dbReference type="PROSITE" id="PS50110"/>
    </source>
</evidence>
<dbReference type="SMART" id="SM00448">
    <property type="entry name" value="REC"/>
    <property type="match status" value="1"/>
</dbReference>
<dbReference type="InterPro" id="IPR001789">
    <property type="entry name" value="Sig_transdc_resp-reg_receiver"/>
</dbReference>
<evidence type="ECO:0000313" key="4">
    <source>
        <dbReference type="Proteomes" id="UP000647133"/>
    </source>
</evidence>
<sequence length="138" mass="15929">MKNKLKCILLVDDDEPTNFINEIIIKRTECTENVVAVQSGFAAIDYLIGVEEGKNLQPDLIFLDINMPAMNGWEFLEEYRKLPEHQKVKNIIIMLTTSLNPDDDAKARTFEEICRYESKPLTADKIQNIINLYCYPSE</sequence>
<dbReference type="PANTHER" id="PTHR44520:SF2">
    <property type="entry name" value="RESPONSE REGULATOR RCP1"/>
    <property type="match status" value="1"/>
</dbReference>
<feature type="modified residue" description="4-aspartylphosphate" evidence="1">
    <location>
        <position position="64"/>
    </location>
</feature>
<evidence type="ECO:0000256" key="1">
    <source>
        <dbReference type="PROSITE-ProRule" id="PRU00169"/>
    </source>
</evidence>
<dbReference type="Gene3D" id="3.40.50.2300">
    <property type="match status" value="1"/>
</dbReference>
<dbReference type="PANTHER" id="PTHR44520">
    <property type="entry name" value="RESPONSE REGULATOR RCP1-RELATED"/>
    <property type="match status" value="1"/>
</dbReference>
<evidence type="ECO:0000313" key="3">
    <source>
        <dbReference type="EMBL" id="MBD8488859.1"/>
    </source>
</evidence>
<dbReference type="InterPro" id="IPR052893">
    <property type="entry name" value="TCS_response_regulator"/>
</dbReference>
<dbReference type="Pfam" id="PF00072">
    <property type="entry name" value="Response_reg"/>
    <property type="match status" value="1"/>
</dbReference>
<dbReference type="RefSeq" id="WP_192009708.1">
    <property type="nucleotide sequence ID" value="NZ_JACYTQ010000002.1"/>
</dbReference>
<keyword evidence="1" id="KW-0597">Phosphoprotein</keyword>
<reference evidence="3 4" key="1">
    <citation type="submission" date="2020-09" db="EMBL/GenBank/DDBJ databases">
        <title>Echinicola sp. CAU 1574 isolated from sand of Sido Beach.</title>
        <authorList>
            <person name="Kim W."/>
        </authorList>
    </citation>
    <scope>NUCLEOTIDE SEQUENCE [LARGE SCALE GENOMIC DNA]</scope>
    <source>
        <strain evidence="3 4">CAU 1574</strain>
    </source>
</reference>